<dbReference type="Proteomes" id="UP001066276">
    <property type="component" value="Chromosome 4_2"/>
</dbReference>
<comment type="caution">
    <text evidence="1">The sequence shown here is derived from an EMBL/GenBank/DDBJ whole genome shotgun (WGS) entry which is preliminary data.</text>
</comment>
<keyword evidence="2" id="KW-1185">Reference proteome</keyword>
<proteinExistence type="predicted"/>
<evidence type="ECO:0000313" key="1">
    <source>
        <dbReference type="EMBL" id="KAJ1166198.1"/>
    </source>
</evidence>
<feature type="non-terminal residue" evidence="1">
    <location>
        <position position="72"/>
    </location>
</feature>
<protein>
    <submittedName>
        <fullName evidence="1">Uncharacterized protein</fullName>
    </submittedName>
</protein>
<sequence>MGMCIAMRILHGTNCEFRSLRHAKRYLHLALQSLSHRCIACRTYIFILFFHCHSIDINVSVETITSDQLALP</sequence>
<reference evidence="1" key="1">
    <citation type="journal article" date="2022" name="bioRxiv">
        <title>Sequencing and chromosome-scale assembly of the giantPleurodeles waltlgenome.</title>
        <authorList>
            <person name="Brown T."/>
            <person name="Elewa A."/>
            <person name="Iarovenko S."/>
            <person name="Subramanian E."/>
            <person name="Araus A.J."/>
            <person name="Petzold A."/>
            <person name="Susuki M."/>
            <person name="Suzuki K.-i.T."/>
            <person name="Hayashi T."/>
            <person name="Toyoda A."/>
            <person name="Oliveira C."/>
            <person name="Osipova E."/>
            <person name="Leigh N.D."/>
            <person name="Simon A."/>
            <person name="Yun M.H."/>
        </authorList>
    </citation>
    <scope>NUCLEOTIDE SEQUENCE</scope>
    <source>
        <strain evidence="1">20211129_DDA</strain>
        <tissue evidence="1">Liver</tissue>
    </source>
</reference>
<gene>
    <name evidence="1" type="ORF">NDU88_006606</name>
</gene>
<dbReference type="EMBL" id="JANPWB010000008">
    <property type="protein sequence ID" value="KAJ1166198.1"/>
    <property type="molecule type" value="Genomic_DNA"/>
</dbReference>
<evidence type="ECO:0000313" key="2">
    <source>
        <dbReference type="Proteomes" id="UP001066276"/>
    </source>
</evidence>
<organism evidence="1 2">
    <name type="scientific">Pleurodeles waltl</name>
    <name type="common">Iberian ribbed newt</name>
    <dbReference type="NCBI Taxonomy" id="8319"/>
    <lineage>
        <taxon>Eukaryota</taxon>
        <taxon>Metazoa</taxon>
        <taxon>Chordata</taxon>
        <taxon>Craniata</taxon>
        <taxon>Vertebrata</taxon>
        <taxon>Euteleostomi</taxon>
        <taxon>Amphibia</taxon>
        <taxon>Batrachia</taxon>
        <taxon>Caudata</taxon>
        <taxon>Salamandroidea</taxon>
        <taxon>Salamandridae</taxon>
        <taxon>Pleurodelinae</taxon>
        <taxon>Pleurodeles</taxon>
    </lineage>
</organism>
<accession>A0AAV7SQ16</accession>
<dbReference type="AlphaFoldDB" id="A0AAV7SQ16"/>
<name>A0AAV7SQ16_PLEWA</name>